<name>A0A346XTS3_9ACTN</name>
<dbReference type="KEGG" id="euz:DVS28_a0919"/>
<reference evidence="2 3" key="1">
    <citation type="submission" date="2018-09" db="EMBL/GenBank/DDBJ databases">
        <title>Complete genome sequence of Euzebya sp. DY32-46 isolated from seawater of Pacific Ocean.</title>
        <authorList>
            <person name="Xu L."/>
            <person name="Wu Y.-H."/>
            <person name="Xu X.-W."/>
        </authorList>
    </citation>
    <scope>NUCLEOTIDE SEQUENCE [LARGE SCALE GENOMIC DNA]</scope>
    <source>
        <strain evidence="2 3">DY32-46</strain>
    </source>
</reference>
<dbReference type="Pfam" id="PF13822">
    <property type="entry name" value="ACC_epsilon"/>
    <property type="match status" value="1"/>
</dbReference>
<dbReference type="InterPro" id="IPR032716">
    <property type="entry name" value="ACC_epsilon"/>
</dbReference>
<organism evidence="2 3">
    <name type="scientific">Euzebya pacifica</name>
    <dbReference type="NCBI Taxonomy" id="1608957"/>
    <lineage>
        <taxon>Bacteria</taxon>
        <taxon>Bacillati</taxon>
        <taxon>Actinomycetota</taxon>
        <taxon>Nitriliruptoria</taxon>
        <taxon>Euzebyales</taxon>
    </lineage>
</organism>
<dbReference type="RefSeq" id="WP_216826391.1">
    <property type="nucleotide sequence ID" value="NZ_CP031165.1"/>
</dbReference>
<keyword evidence="3" id="KW-1185">Reference proteome</keyword>
<evidence type="ECO:0000313" key="2">
    <source>
        <dbReference type="EMBL" id="AXV05620.1"/>
    </source>
</evidence>
<evidence type="ECO:0000256" key="1">
    <source>
        <dbReference type="SAM" id="MobiDB-lite"/>
    </source>
</evidence>
<evidence type="ECO:0000313" key="3">
    <source>
        <dbReference type="Proteomes" id="UP000264006"/>
    </source>
</evidence>
<dbReference type="AlphaFoldDB" id="A0A346XTS3"/>
<accession>A0A346XTS3</accession>
<dbReference type="EMBL" id="CP031165">
    <property type="protein sequence ID" value="AXV05620.1"/>
    <property type="molecule type" value="Genomic_DNA"/>
</dbReference>
<dbReference type="Proteomes" id="UP000264006">
    <property type="component" value="Chromosome"/>
</dbReference>
<dbReference type="GO" id="GO:0004658">
    <property type="term" value="F:propionyl-CoA carboxylase activity"/>
    <property type="evidence" value="ECO:0007669"/>
    <property type="project" value="InterPro"/>
</dbReference>
<proteinExistence type="predicted"/>
<dbReference type="GO" id="GO:0003989">
    <property type="term" value="F:acetyl-CoA carboxylase activity"/>
    <property type="evidence" value="ECO:0007669"/>
    <property type="project" value="InterPro"/>
</dbReference>
<gene>
    <name evidence="2" type="ORF">DVS28_a0919</name>
</gene>
<sequence>MSSDDTPSVTIHVTAGNPTDEEIAAVTVAVLGLGTAGAPAPVHRAPAWARAARFEAVGQTPFVASNDPRLTHRSTGALPSAAT</sequence>
<protein>
    <recommendedName>
        <fullName evidence="4">Acyl-CoA carboxylase epsilon subunit-like protein</fullName>
    </recommendedName>
</protein>
<evidence type="ECO:0008006" key="4">
    <source>
        <dbReference type="Google" id="ProtNLM"/>
    </source>
</evidence>
<feature type="region of interest" description="Disordered" evidence="1">
    <location>
        <begin position="64"/>
        <end position="83"/>
    </location>
</feature>